<keyword evidence="9" id="KW-0464">Manganese</keyword>
<dbReference type="InterPro" id="IPR026877">
    <property type="entry name" value="DXPR_C"/>
</dbReference>
<dbReference type="InterPro" id="IPR013644">
    <property type="entry name" value="DXP_reductoisomerase_C"/>
</dbReference>
<evidence type="ECO:0000256" key="8">
    <source>
        <dbReference type="ARBA" id="ARBA00023002"/>
    </source>
</evidence>
<proteinExistence type="inferred from homology"/>
<comment type="catalytic activity">
    <reaction evidence="11">
        <text>2-C-methyl-D-erythritol 4-phosphate + NADP(+) = 1-deoxy-D-xylulose 5-phosphate + NADPH + H(+)</text>
        <dbReference type="Rhea" id="RHEA:13717"/>
        <dbReference type="ChEBI" id="CHEBI:15378"/>
        <dbReference type="ChEBI" id="CHEBI:57783"/>
        <dbReference type="ChEBI" id="CHEBI:57792"/>
        <dbReference type="ChEBI" id="CHEBI:58262"/>
        <dbReference type="ChEBI" id="CHEBI:58349"/>
        <dbReference type="EC" id="1.1.1.267"/>
    </reaction>
    <physiologicalReaction direction="right-to-left" evidence="11">
        <dbReference type="Rhea" id="RHEA:13719"/>
    </physiologicalReaction>
</comment>
<dbReference type="GeneID" id="94337272"/>
<keyword evidence="6" id="KW-0479">Metal-binding</keyword>
<name>A0AAD9PIY4_9APIC</name>
<evidence type="ECO:0000259" key="13">
    <source>
        <dbReference type="Pfam" id="PF08436"/>
    </source>
</evidence>
<evidence type="ECO:0000256" key="9">
    <source>
        <dbReference type="ARBA" id="ARBA00023211"/>
    </source>
</evidence>
<dbReference type="PANTHER" id="PTHR30525">
    <property type="entry name" value="1-DEOXY-D-XYLULOSE 5-PHOSPHATE REDUCTOISOMERASE"/>
    <property type="match status" value="1"/>
</dbReference>
<dbReference type="AlphaFoldDB" id="A0AAD9PIY4"/>
<dbReference type="InterPro" id="IPR036169">
    <property type="entry name" value="DXPR_C_sf"/>
</dbReference>
<evidence type="ECO:0000313" key="16">
    <source>
        <dbReference type="Proteomes" id="UP001214638"/>
    </source>
</evidence>
<evidence type="ECO:0000259" key="14">
    <source>
        <dbReference type="Pfam" id="PF13288"/>
    </source>
</evidence>
<keyword evidence="16" id="KW-1185">Reference proteome</keyword>
<dbReference type="Gene3D" id="3.40.50.720">
    <property type="entry name" value="NAD(P)-binding Rossmann-like Domain"/>
    <property type="match status" value="1"/>
</dbReference>
<evidence type="ECO:0000256" key="11">
    <source>
        <dbReference type="ARBA" id="ARBA00048543"/>
    </source>
</evidence>
<dbReference type="RefSeq" id="XP_067802145.1">
    <property type="nucleotide sequence ID" value="XM_067947994.1"/>
</dbReference>
<organism evidence="15 16">
    <name type="scientific">Babesia duncani</name>
    <dbReference type="NCBI Taxonomy" id="323732"/>
    <lineage>
        <taxon>Eukaryota</taxon>
        <taxon>Sar</taxon>
        <taxon>Alveolata</taxon>
        <taxon>Apicomplexa</taxon>
        <taxon>Aconoidasida</taxon>
        <taxon>Piroplasmida</taxon>
        <taxon>Babesiidae</taxon>
        <taxon>Babesia</taxon>
    </lineage>
</organism>
<feature type="domain" description="1-deoxy-D-xylulose 5-phosphate reductoisomerase C-terminal" evidence="13">
    <location>
        <begin position="109"/>
        <end position="212"/>
    </location>
</feature>
<evidence type="ECO:0000256" key="4">
    <source>
        <dbReference type="ARBA" id="ARBA00006825"/>
    </source>
</evidence>
<reference evidence="15" key="1">
    <citation type="journal article" date="2023" name="Nat. Microbiol.">
        <title>Babesia duncani multi-omics identifies virulence factors and drug targets.</title>
        <authorList>
            <person name="Singh P."/>
            <person name="Lonardi S."/>
            <person name="Liang Q."/>
            <person name="Vydyam P."/>
            <person name="Khabirova E."/>
            <person name="Fang T."/>
            <person name="Gihaz S."/>
            <person name="Thekkiniath J."/>
            <person name="Munshi M."/>
            <person name="Abel S."/>
            <person name="Ciampossin L."/>
            <person name="Batugedara G."/>
            <person name="Gupta M."/>
            <person name="Lu X.M."/>
            <person name="Lenz T."/>
            <person name="Chakravarty S."/>
            <person name="Cornillot E."/>
            <person name="Hu Y."/>
            <person name="Ma W."/>
            <person name="Gonzalez L.M."/>
            <person name="Sanchez S."/>
            <person name="Estrada K."/>
            <person name="Sanchez-Flores A."/>
            <person name="Montero E."/>
            <person name="Harb O.S."/>
            <person name="Le Roch K.G."/>
            <person name="Mamoun C.B."/>
        </authorList>
    </citation>
    <scope>NUCLEOTIDE SEQUENCE</scope>
    <source>
        <strain evidence="15">WA1</strain>
    </source>
</reference>
<dbReference type="EMBL" id="JALLKP010000004">
    <property type="protein sequence ID" value="KAK2195302.1"/>
    <property type="molecule type" value="Genomic_DNA"/>
</dbReference>
<feature type="domain" description="DXP reductoisomerase C-terminal" evidence="14">
    <location>
        <begin position="246"/>
        <end position="360"/>
    </location>
</feature>
<evidence type="ECO:0000256" key="1">
    <source>
        <dbReference type="ARBA" id="ARBA00001936"/>
    </source>
</evidence>
<dbReference type="SUPFAM" id="SSF55347">
    <property type="entry name" value="Glyceraldehyde-3-phosphate dehydrogenase-like, C-terminal domain"/>
    <property type="match status" value="1"/>
</dbReference>
<evidence type="ECO:0000256" key="6">
    <source>
        <dbReference type="ARBA" id="ARBA00022723"/>
    </source>
</evidence>
<dbReference type="GO" id="GO:0051484">
    <property type="term" value="P:isopentenyl diphosphate biosynthetic process, methylerythritol 4-phosphate pathway involved in terpenoid biosynthetic process"/>
    <property type="evidence" value="ECO:0007669"/>
    <property type="project" value="TreeGrafter"/>
</dbReference>
<evidence type="ECO:0000256" key="5">
    <source>
        <dbReference type="ARBA" id="ARBA00012366"/>
    </source>
</evidence>
<dbReference type="SUPFAM" id="SSF69055">
    <property type="entry name" value="1-deoxy-D-xylulose-5-phosphate reductoisomerase, C-terminal domain"/>
    <property type="match status" value="1"/>
</dbReference>
<accession>A0AAD9PIY4</accession>
<dbReference type="GO" id="GO:0070402">
    <property type="term" value="F:NADPH binding"/>
    <property type="evidence" value="ECO:0007669"/>
    <property type="project" value="InterPro"/>
</dbReference>
<dbReference type="InterPro" id="IPR013512">
    <property type="entry name" value="DXP_reductoisomerase_N"/>
</dbReference>
<protein>
    <recommendedName>
        <fullName evidence="5">1-deoxy-D-xylulose-5-phosphate reductoisomerase</fullName>
        <ecNumber evidence="5">1.1.1.267</ecNumber>
    </recommendedName>
</protein>
<evidence type="ECO:0000313" key="15">
    <source>
        <dbReference type="EMBL" id="KAK2195302.1"/>
    </source>
</evidence>
<dbReference type="NCBIfam" id="TIGR00243">
    <property type="entry name" value="Dxr"/>
    <property type="match status" value="1"/>
</dbReference>
<evidence type="ECO:0000259" key="12">
    <source>
        <dbReference type="Pfam" id="PF02670"/>
    </source>
</evidence>
<keyword evidence="8" id="KW-0560">Oxidoreductase</keyword>
<dbReference type="Pfam" id="PF08436">
    <property type="entry name" value="DXP_redisom_C"/>
    <property type="match status" value="1"/>
</dbReference>
<evidence type="ECO:0000256" key="2">
    <source>
        <dbReference type="ARBA" id="ARBA00001946"/>
    </source>
</evidence>
<dbReference type="InterPro" id="IPR036291">
    <property type="entry name" value="NAD(P)-bd_dom_sf"/>
</dbReference>
<comment type="cofactor">
    <cofactor evidence="1">
        <name>Mn(2+)</name>
        <dbReference type="ChEBI" id="CHEBI:29035"/>
    </cofactor>
</comment>
<comment type="caution">
    <text evidence="15">The sequence shown here is derived from an EMBL/GenBank/DDBJ whole genome shotgun (WGS) entry which is preliminary data.</text>
</comment>
<dbReference type="PIRSF" id="PIRSF006205">
    <property type="entry name" value="Dxp_reductismrs"/>
    <property type="match status" value="1"/>
</dbReference>
<sequence length="367" mass="40784">MSANSNVNDLAKQCNEFKPQYVHVNENQDQLKNELDYSPEIYFGNPGLLDIVTNVQCDLLIMGISGCAGIEPTMVAAKAAKRIALANKESVVSAGPLLKSIVESSNCRIIPIDSEHNAIYQCLTTLPMNPQDAFSTTKTLCGIASDVMKGVKTLYITSSGGPFANKSVEEMKNITLDDALKHPVWSMGSKITIDSSTMMNKGLEVIEAHYLFGIPYDQIKVLIHKQCLIHSMVEFADCSILAQMYLPDMKLPIAYAINWPNRANSNLPSLDVVNTPITFEHPNFEKFPCLALAYEVGKKGGIYPAILNAANEQANALFRSRRIGYHDIYRLTRAAVDHYQDENKVETLEQVLQVDKWARDHVLEISK</sequence>
<gene>
    <name evidence="15" type="ORF">BdWA1_002975</name>
</gene>
<evidence type="ECO:0000256" key="10">
    <source>
        <dbReference type="ARBA" id="ARBA00023229"/>
    </source>
</evidence>
<feature type="domain" description="1-deoxy-D-xylulose 5-phosphate reductoisomerase N-terminal" evidence="12">
    <location>
        <begin position="1"/>
        <end position="95"/>
    </location>
</feature>
<dbReference type="GO" id="GO:0030145">
    <property type="term" value="F:manganese ion binding"/>
    <property type="evidence" value="ECO:0007669"/>
    <property type="project" value="TreeGrafter"/>
</dbReference>
<dbReference type="PANTHER" id="PTHR30525:SF0">
    <property type="entry name" value="1-DEOXY-D-XYLULOSE 5-PHOSPHATE REDUCTOISOMERASE, CHLOROPLASTIC"/>
    <property type="match status" value="1"/>
</dbReference>
<evidence type="ECO:0000256" key="7">
    <source>
        <dbReference type="ARBA" id="ARBA00022857"/>
    </source>
</evidence>
<keyword evidence="7" id="KW-0521">NADP</keyword>
<dbReference type="GO" id="GO:0030604">
    <property type="term" value="F:1-deoxy-D-xylulose-5-phosphate reductoisomerase activity"/>
    <property type="evidence" value="ECO:0007669"/>
    <property type="project" value="UniProtKB-EC"/>
</dbReference>
<dbReference type="Gene3D" id="1.10.1740.10">
    <property type="match status" value="1"/>
</dbReference>
<dbReference type="Pfam" id="PF02670">
    <property type="entry name" value="DXP_reductoisom"/>
    <property type="match status" value="1"/>
</dbReference>
<dbReference type="Proteomes" id="UP001214638">
    <property type="component" value="Unassembled WGS sequence"/>
</dbReference>
<dbReference type="HAMAP" id="MF_00183">
    <property type="entry name" value="DXP_reductoisom"/>
    <property type="match status" value="1"/>
</dbReference>
<dbReference type="KEGG" id="bdw:94337272"/>
<keyword evidence="10" id="KW-0414">Isoprene biosynthesis</keyword>
<dbReference type="Pfam" id="PF13288">
    <property type="entry name" value="DXPR_C"/>
    <property type="match status" value="1"/>
</dbReference>
<dbReference type="EC" id="1.1.1.267" evidence="5"/>
<comment type="cofactor">
    <cofactor evidence="2">
        <name>Mg(2+)</name>
        <dbReference type="ChEBI" id="CHEBI:18420"/>
    </cofactor>
</comment>
<comment type="similarity">
    <text evidence="4">Belongs to the DXR family.</text>
</comment>
<dbReference type="SUPFAM" id="SSF51735">
    <property type="entry name" value="NAD(P)-binding Rossmann-fold domains"/>
    <property type="match status" value="1"/>
</dbReference>
<dbReference type="InterPro" id="IPR003821">
    <property type="entry name" value="DXP_reductoisomerase"/>
</dbReference>
<comment type="pathway">
    <text evidence="3">Isoprenoid biosynthesis; isopentenyl diphosphate biosynthesis via DXP pathway; isopentenyl diphosphate from 1-deoxy-D-xylulose 5-phosphate: step 1/6.</text>
</comment>
<evidence type="ECO:0000256" key="3">
    <source>
        <dbReference type="ARBA" id="ARBA00005094"/>
    </source>
</evidence>